<protein>
    <submittedName>
        <fullName evidence="3">Uncharacterized protein LOC116304901</fullName>
    </submittedName>
</protein>
<reference evidence="3" key="1">
    <citation type="submission" date="2025-08" db="UniProtKB">
        <authorList>
            <consortium name="RefSeq"/>
        </authorList>
    </citation>
    <scope>IDENTIFICATION</scope>
</reference>
<keyword evidence="1" id="KW-0472">Membrane</keyword>
<keyword evidence="1" id="KW-0812">Transmembrane</keyword>
<dbReference type="Proteomes" id="UP000515163">
    <property type="component" value="Unplaced"/>
</dbReference>
<evidence type="ECO:0000256" key="1">
    <source>
        <dbReference type="SAM" id="Phobius"/>
    </source>
</evidence>
<feature type="transmembrane region" description="Helical" evidence="1">
    <location>
        <begin position="20"/>
        <end position="42"/>
    </location>
</feature>
<dbReference type="AlphaFoldDB" id="A0A6P8ITK4"/>
<evidence type="ECO:0000313" key="2">
    <source>
        <dbReference type="Proteomes" id="UP000515163"/>
    </source>
</evidence>
<name>A0A6P8ITK4_ACTTE</name>
<organism evidence="2 3">
    <name type="scientific">Actinia tenebrosa</name>
    <name type="common">Australian red waratah sea anemone</name>
    <dbReference type="NCBI Taxonomy" id="6105"/>
    <lineage>
        <taxon>Eukaryota</taxon>
        <taxon>Metazoa</taxon>
        <taxon>Cnidaria</taxon>
        <taxon>Anthozoa</taxon>
        <taxon>Hexacorallia</taxon>
        <taxon>Actiniaria</taxon>
        <taxon>Actiniidae</taxon>
        <taxon>Actinia</taxon>
    </lineage>
</organism>
<gene>
    <name evidence="3" type="primary">LOC116304901</name>
</gene>
<dbReference type="GeneID" id="116304901"/>
<proteinExistence type="predicted"/>
<dbReference type="RefSeq" id="XP_031570551.1">
    <property type="nucleotide sequence ID" value="XM_031714691.1"/>
</dbReference>
<dbReference type="KEGG" id="aten:116304901"/>
<sequence length="247" mass="28547">MVYQKLTHMCLRCIQNKRTLAKVVGLTFSWLLMFQLLVLLWLHEEKKDQIPIPRFFTKNLSSNQLAALTTANNEKTKTQNFVVITCKRPSNNTKVSDFRIIDSVSNLPHDTKAKYIVIIPHRTKNSSLGLNILEKKDQRSMMFLAEILTSLEDLDGATCVSKAVLSDMVETYDMFSRELLGLPWSKIFLNSSWCNFARRNWSIQIRNRGSFKVLNYISSDNFRGIFQLCNIINGPVVLRKDKFFEIG</sequence>
<evidence type="ECO:0000313" key="3">
    <source>
        <dbReference type="RefSeq" id="XP_031570551.1"/>
    </source>
</evidence>
<keyword evidence="2" id="KW-1185">Reference proteome</keyword>
<accession>A0A6P8ITK4</accession>
<dbReference type="InParanoid" id="A0A6P8ITK4"/>
<feature type="non-terminal residue" evidence="3">
    <location>
        <position position="247"/>
    </location>
</feature>
<keyword evidence="1" id="KW-1133">Transmembrane helix</keyword>